<accession>A0A7Z0LNE8</accession>
<dbReference type="EMBL" id="JACCDF010000016">
    <property type="protein sequence ID" value="NYS62171.1"/>
    <property type="molecule type" value="Genomic_DNA"/>
</dbReference>
<proteinExistence type="predicted"/>
<evidence type="ECO:0000313" key="1">
    <source>
        <dbReference type="EMBL" id="NYS62171.1"/>
    </source>
</evidence>
<reference evidence="1 2" key="1">
    <citation type="journal article" date="2015" name="Int. J. Syst. Evol. Microbiol.">
        <title>Halomonas salicampi sp. nov., a halotolerant and alkalitolerant bacterium isolated from a saltern soil.</title>
        <authorList>
            <person name="Lee J.C."/>
            <person name="Kim Y.S."/>
            <person name="Yun B.S."/>
            <person name="Whang K.S."/>
        </authorList>
    </citation>
    <scope>NUCLEOTIDE SEQUENCE [LARGE SCALE GENOMIC DNA]</scope>
    <source>
        <strain evidence="1 2">BH103</strain>
    </source>
</reference>
<dbReference type="RefSeq" id="WP_179931433.1">
    <property type="nucleotide sequence ID" value="NZ_JACCDF010000016.1"/>
</dbReference>
<dbReference type="AlphaFoldDB" id="A0A7Z0LNE8"/>
<dbReference type="Pfam" id="PF20227">
    <property type="entry name" value="DUF6586"/>
    <property type="match status" value="1"/>
</dbReference>
<dbReference type="Proteomes" id="UP000586119">
    <property type="component" value="Unassembled WGS sequence"/>
</dbReference>
<evidence type="ECO:0000313" key="2">
    <source>
        <dbReference type="Proteomes" id="UP000586119"/>
    </source>
</evidence>
<comment type="caution">
    <text evidence="1">The sequence shown here is derived from an EMBL/GenBank/DDBJ whole genome shotgun (WGS) entry which is preliminary data.</text>
</comment>
<dbReference type="InterPro" id="IPR046493">
    <property type="entry name" value="DUF6586"/>
</dbReference>
<keyword evidence="2" id="KW-1185">Reference proteome</keyword>
<organism evidence="1 2">
    <name type="scientific">Vreelandella salicampi</name>
    <dbReference type="NCBI Taxonomy" id="1449798"/>
    <lineage>
        <taxon>Bacteria</taxon>
        <taxon>Pseudomonadati</taxon>
        <taxon>Pseudomonadota</taxon>
        <taxon>Gammaproteobacteria</taxon>
        <taxon>Oceanospirillales</taxon>
        <taxon>Halomonadaceae</taxon>
        <taxon>Vreelandella</taxon>
    </lineage>
</organism>
<gene>
    <name evidence="1" type="ORF">HZS81_15545</name>
</gene>
<sequence>MTPRARTNQLIYQAELLITTPVADDEDATPRKMALEESALALMELALESHLKEVTEHARLAEHRWPLLLAADGPAVAELQRLRDLAGDGDSWLGWLVFQLDRLHSNEGAAKRPVHNPSMIALGSQVAFADELLLCIKNAKAEIAALRETSEEW</sequence>
<name>A0A7Z0LNE8_9GAMM</name>
<protein>
    <submittedName>
        <fullName evidence="1">Uncharacterized protein</fullName>
    </submittedName>
</protein>